<evidence type="ECO:0000256" key="1">
    <source>
        <dbReference type="SAM" id="SignalP"/>
    </source>
</evidence>
<comment type="caution">
    <text evidence="2">The sequence shown here is derived from an EMBL/GenBank/DDBJ whole genome shotgun (WGS) entry which is preliminary data.</text>
</comment>
<name>A0AAN6ZDQ1_9PEZI</name>
<proteinExistence type="predicted"/>
<dbReference type="AlphaFoldDB" id="A0AAN6ZDQ1"/>
<reference evidence="2" key="1">
    <citation type="journal article" date="2023" name="Mol. Phylogenet. Evol.">
        <title>Genome-scale phylogeny and comparative genomics of the fungal order Sordariales.</title>
        <authorList>
            <person name="Hensen N."/>
            <person name="Bonometti L."/>
            <person name="Westerberg I."/>
            <person name="Brannstrom I.O."/>
            <person name="Guillou S."/>
            <person name="Cros-Aarteil S."/>
            <person name="Calhoun S."/>
            <person name="Haridas S."/>
            <person name="Kuo A."/>
            <person name="Mondo S."/>
            <person name="Pangilinan J."/>
            <person name="Riley R."/>
            <person name="LaButti K."/>
            <person name="Andreopoulos B."/>
            <person name="Lipzen A."/>
            <person name="Chen C."/>
            <person name="Yan M."/>
            <person name="Daum C."/>
            <person name="Ng V."/>
            <person name="Clum A."/>
            <person name="Steindorff A."/>
            <person name="Ohm R.A."/>
            <person name="Martin F."/>
            <person name="Silar P."/>
            <person name="Natvig D.O."/>
            <person name="Lalanne C."/>
            <person name="Gautier V."/>
            <person name="Ament-Velasquez S.L."/>
            <person name="Kruys A."/>
            <person name="Hutchinson M.I."/>
            <person name="Powell A.J."/>
            <person name="Barry K."/>
            <person name="Miller A.N."/>
            <person name="Grigoriev I.V."/>
            <person name="Debuchy R."/>
            <person name="Gladieux P."/>
            <person name="Hiltunen Thoren M."/>
            <person name="Johannesson H."/>
        </authorList>
    </citation>
    <scope>NUCLEOTIDE SEQUENCE</scope>
    <source>
        <strain evidence="2">CBS 123565</strain>
    </source>
</reference>
<keyword evidence="3" id="KW-1185">Reference proteome</keyword>
<protein>
    <submittedName>
        <fullName evidence="2">Uncharacterized protein</fullName>
    </submittedName>
</protein>
<sequence>MLQHLRMRTALAISTLSITSVGMGCQQCFGLGSFRNVKDNGGPFDNTTAEREHTYRDAALLSDLNTRKMDRHDALQAMLRHIAAIEMASMMTFCSSNRGVEHLMQNMVWTAEGISEKKIKKLEKSPPTAGYGGDEDLTDIPVYFHDPEYTEGDKDALECLSESMEIAHLPPIQVVDEAYSIIDEHTLVYAVDPDFPVRSMVMATAKPAAMIWRDHPYVYSERYRQGG</sequence>
<dbReference type="PROSITE" id="PS51257">
    <property type="entry name" value="PROKAR_LIPOPROTEIN"/>
    <property type="match status" value="1"/>
</dbReference>
<feature type="signal peptide" evidence="1">
    <location>
        <begin position="1"/>
        <end position="22"/>
    </location>
</feature>
<keyword evidence="1" id="KW-0732">Signal</keyword>
<feature type="chain" id="PRO_5042820979" evidence="1">
    <location>
        <begin position="23"/>
        <end position="227"/>
    </location>
</feature>
<evidence type="ECO:0000313" key="3">
    <source>
        <dbReference type="Proteomes" id="UP001304895"/>
    </source>
</evidence>
<evidence type="ECO:0000313" key="2">
    <source>
        <dbReference type="EMBL" id="KAK4134557.1"/>
    </source>
</evidence>
<dbReference type="Proteomes" id="UP001304895">
    <property type="component" value="Unassembled WGS sequence"/>
</dbReference>
<organism evidence="2 3">
    <name type="scientific">Trichocladium antarcticum</name>
    <dbReference type="NCBI Taxonomy" id="1450529"/>
    <lineage>
        <taxon>Eukaryota</taxon>
        <taxon>Fungi</taxon>
        <taxon>Dikarya</taxon>
        <taxon>Ascomycota</taxon>
        <taxon>Pezizomycotina</taxon>
        <taxon>Sordariomycetes</taxon>
        <taxon>Sordariomycetidae</taxon>
        <taxon>Sordariales</taxon>
        <taxon>Chaetomiaceae</taxon>
        <taxon>Trichocladium</taxon>
    </lineage>
</organism>
<dbReference type="EMBL" id="MU853408">
    <property type="protein sequence ID" value="KAK4134557.1"/>
    <property type="molecule type" value="Genomic_DNA"/>
</dbReference>
<reference evidence="2" key="2">
    <citation type="submission" date="2023-05" db="EMBL/GenBank/DDBJ databases">
        <authorList>
            <consortium name="Lawrence Berkeley National Laboratory"/>
            <person name="Steindorff A."/>
            <person name="Hensen N."/>
            <person name="Bonometti L."/>
            <person name="Westerberg I."/>
            <person name="Brannstrom I.O."/>
            <person name="Guillou S."/>
            <person name="Cros-Aarteil S."/>
            <person name="Calhoun S."/>
            <person name="Haridas S."/>
            <person name="Kuo A."/>
            <person name="Mondo S."/>
            <person name="Pangilinan J."/>
            <person name="Riley R."/>
            <person name="Labutti K."/>
            <person name="Andreopoulos B."/>
            <person name="Lipzen A."/>
            <person name="Chen C."/>
            <person name="Yanf M."/>
            <person name="Daum C."/>
            <person name="Ng V."/>
            <person name="Clum A."/>
            <person name="Ohm R."/>
            <person name="Martin F."/>
            <person name="Silar P."/>
            <person name="Natvig D."/>
            <person name="Lalanne C."/>
            <person name="Gautier V."/>
            <person name="Ament-Velasquez S.L."/>
            <person name="Kruys A."/>
            <person name="Hutchinson M.I."/>
            <person name="Powell A.J."/>
            <person name="Barry K."/>
            <person name="Miller A.N."/>
            <person name="Grigoriev I.V."/>
            <person name="Debuchy R."/>
            <person name="Gladieux P."/>
            <person name="Thoren M.H."/>
            <person name="Johannesson H."/>
        </authorList>
    </citation>
    <scope>NUCLEOTIDE SEQUENCE</scope>
    <source>
        <strain evidence="2">CBS 123565</strain>
    </source>
</reference>
<accession>A0AAN6ZDQ1</accession>
<gene>
    <name evidence="2" type="ORF">BT67DRAFT_297419</name>
</gene>